<reference evidence="1 2" key="1">
    <citation type="submission" date="2024-01" db="EMBL/GenBank/DDBJ databases">
        <authorList>
            <person name="Allen C."/>
            <person name="Tagirdzhanova G."/>
        </authorList>
    </citation>
    <scope>NUCLEOTIDE SEQUENCE [LARGE SCALE GENOMIC DNA]</scope>
</reference>
<proteinExistence type="predicted"/>
<evidence type="ECO:0000313" key="2">
    <source>
        <dbReference type="Proteomes" id="UP001642405"/>
    </source>
</evidence>
<name>A0ABP0C213_9PEZI</name>
<accession>A0ABP0C213</accession>
<protein>
    <submittedName>
        <fullName evidence="1">Uncharacterized protein</fullName>
    </submittedName>
</protein>
<sequence>MSSSANNTSPMLPLHIPAPFDLRNHMDDIGNDDNKAFFHATFPGNTGYAHDGLFLYIFLEPAPTPKPKSFAGVPIVFMRSEFIAGSIPPPPPFAAPIGFIVLPQRVKIASHLNYNRRRDLSCDPLFEAIRDYFAHSIRIPITEIIYWSDHLSIVLEHRDINRSVLPSVAGHVPCMYLFEDEMQRPATLLSETRQRDPIRDGVDTTEYDRLRPGVRIASTYIAGTDMYSTSTLGTRVTDAHGHEFITVAYHAFSDAGPDVFHPARDTGRHIGWVADRVGKTDVGLMKLAPTENFSNEVFLSDLYDDDDRSPQISGLAAGSQFDIVTLDSPYSGVVYGQAMGISEQRIPSDSNNDPHAWIKVDYIFMGKDNEEELPASD</sequence>
<comment type="caution">
    <text evidence="1">The sequence shown here is derived from an EMBL/GenBank/DDBJ whole genome shotgun (WGS) entry which is preliminary data.</text>
</comment>
<dbReference type="EMBL" id="CAWUHB010000034">
    <property type="protein sequence ID" value="CAK7226030.1"/>
    <property type="molecule type" value="Genomic_DNA"/>
</dbReference>
<dbReference type="Proteomes" id="UP001642405">
    <property type="component" value="Unassembled WGS sequence"/>
</dbReference>
<keyword evidence="2" id="KW-1185">Reference proteome</keyword>
<organism evidence="1 2">
    <name type="scientific">Sporothrix curviconia</name>
    <dbReference type="NCBI Taxonomy" id="1260050"/>
    <lineage>
        <taxon>Eukaryota</taxon>
        <taxon>Fungi</taxon>
        <taxon>Dikarya</taxon>
        <taxon>Ascomycota</taxon>
        <taxon>Pezizomycotina</taxon>
        <taxon>Sordariomycetes</taxon>
        <taxon>Sordariomycetidae</taxon>
        <taxon>Ophiostomatales</taxon>
        <taxon>Ophiostomataceae</taxon>
        <taxon>Sporothrix</taxon>
    </lineage>
</organism>
<gene>
    <name evidence="1" type="ORF">SCUCBS95973_006065</name>
</gene>
<evidence type="ECO:0000313" key="1">
    <source>
        <dbReference type="EMBL" id="CAK7226030.1"/>
    </source>
</evidence>